<reference evidence="1 2" key="1">
    <citation type="submission" date="2024-06" db="EMBL/GenBank/DDBJ databases">
        <title>A chromosome level genome sequence of Diviner's sage (Salvia divinorum).</title>
        <authorList>
            <person name="Ford S.A."/>
            <person name="Ro D.-K."/>
            <person name="Ness R.W."/>
            <person name="Phillips M.A."/>
        </authorList>
    </citation>
    <scope>NUCLEOTIDE SEQUENCE [LARGE SCALE GENOMIC DNA]</scope>
    <source>
        <strain evidence="1">SAF-2024a</strain>
        <tissue evidence="1">Leaf</tissue>
    </source>
</reference>
<organism evidence="1 2">
    <name type="scientific">Salvia divinorum</name>
    <name type="common">Maria pastora</name>
    <name type="synonym">Diviner's sage</name>
    <dbReference type="NCBI Taxonomy" id="28513"/>
    <lineage>
        <taxon>Eukaryota</taxon>
        <taxon>Viridiplantae</taxon>
        <taxon>Streptophyta</taxon>
        <taxon>Embryophyta</taxon>
        <taxon>Tracheophyta</taxon>
        <taxon>Spermatophyta</taxon>
        <taxon>Magnoliopsida</taxon>
        <taxon>eudicotyledons</taxon>
        <taxon>Gunneridae</taxon>
        <taxon>Pentapetalae</taxon>
        <taxon>asterids</taxon>
        <taxon>lamiids</taxon>
        <taxon>Lamiales</taxon>
        <taxon>Lamiaceae</taxon>
        <taxon>Nepetoideae</taxon>
        <taxon>Mentheae</taxon>
        <taxon>Salviinae</taxon>
        <taxon>Salvia</taxon>
        <taxon>Salvia subgen. Calosphace</taxon>
    </lineage>
</organism>
<name>A0ABD1GJT3_SALDI</name>
<dbReference type="AlphaFoldDB" id="A0ABD1GJT3"/>
<evidence type="ECO:0000313" key="2">
    <source>
        <dbReference type="Proteomes" id="UP001567538"/>
    </source>
</evidence>
<comment type="caution">
    <text evidence="1">The sequence shown here is derived from an EMBL/GenBank/DDBJ whole genome shotgun (WGS) entry which is preliminary data.</text>
</comment>
<accession>A0ABD1GJT3</accession>
<sequence length="93" mass="10582">MRIPRRGDSDLPSKKTLTLGQDLRPCLWPTGFPLAGLEDLRVQFYRFQSEPTSPFPSSAVKTTTRLEEDGGWLGQPLQSSLLLTRSWYSSVRR</sequence>
<proteinExistence type="predicted"/>
<gene>
    <name evidence="1" type="ORF">AAHA92_21239</name>
</gene>
<protein>
    <submittedName>
        <fullName evidence="1">Uncharacterized protein</fullName>
    </submittedName>
</protein>
<dbReference type="EMBL" id="JBEAFC010000008">
    <property type="protein sequence ID" value="KAL1544378.1"/>
    <property type="molecule type" value="Genomic_DNA"/>
</dbReference>
<dbReference type="Proteomes" id="UP001567538">
    <property type="component" value="Unassembled WGS sequence"/>
</dbReference>
<keyword evidence="2" id="KW-1185">Reference proteome</keyword>
<evidence type="ECO:0000313" key="1">
    <source>
        <dbReference type="EMBL" id="KAL1544378.1"/>
    </source>
</evidence>